<name>A0A0P7ZP46_9CYAN</name>
<dbReference type="STRING" id="1666911.HLUCCA11_24065"/>
<sequence>MNFDFHRFERQRFTDFSKGRAADWCVIRQLPTLQSLIVGRFTSRIEAETHYSFMKRLYPNYFFEVMFDVPLE</sequence>
<accession>A0A0P7ZP46</accession>
<dbReference type="Proteomes" id="UP000050465">
    <property type="component" value="Unassembled WGS sequence"/>
</dbReference>
<gene>
    <name evidence="1" type="ORF">HLUCCA11_24065</name>
</gene>
<dbReference type="AlphaFoldDB" id="A0A0P7ZP46"/>
<evidence type="ECO:0000313" key="2">
    <source>
        <dbReference type="Proteomes" id="UP000050465"/>
    </source>
</evidence>
<protein>
    <submittedName>
        <fullName evidence="1">Uncharacterized protein</fullName>
    </submittedName>
</protein>
<evidence type="ECO:0000313" key="1">
    <source>
        <dbReference type="EMBL" id="KPQ31285.1"/>
    </source>
</evidence>
<proteinExistence type="predicted"/>
<organism evidence="1 2">
    <name type="scientific">Phormidesmis priestleyi Ana</name>
    <dbReference type="NCBI Taxonomy" id="1666911"/>
    <lineage>
        <taxon>Bacteria</taxon>
        <taxon>Bacillati</taxon>
        <taxon>Cyanobacteriota</taxon>
        <taxon>Cyanophyceae</taxon>
        <taxon>Leptolyngbyales</taxon>
        <taxon>Leptolyngbyaceae</taxon>
        <taxon>Phormidesmis</taxon>
    </lineage>
</organism>
<comment type="caution">
    <text evidence="1">The sequence shown here is derived from an EMBL/GenBank/DDBJ whole genome shotgun (WGS) entry which is preliminary data.</text>
</comment>
<dbReference type="EMBL" id="LJZR01000113">
    <property type="protein sequence ID" value="KPQ31285.1"/>
    <property type="molecule type" value="Genomic_DNA"/>
</dbReference>
<reference evidence="1 2" key="1">
    <citation type="submission" date="2015-09" db="EMBL/GenBank/DDBJ databases">
        <title>Identification and resolution of microdiversity through metagenomic sequencing of parallel consortia.</title>
        <authorList>
            <person name="Nelson W.C."/>
            <person name="Romine M.F."/>
            <person name="Lindemann S.R."/>
        </authorList>
    </citation>
    <scope>NUCLEOTIDE SEQUENCE [LARGE SCALE GENOMIC DNA]</scope>
    <source>
        <strain evidence="1">Ana</strain>
    </source>
</reference>